<protein>
    <submittedName>
        <fullName evidence="2">(apollo) hypothetical protein</fullName>
    </submittedName>
</protein>
<dbReference type="Proteomes" id="UP000691718">
    <property type="component" value="Unassembled WGS sequence"/>
</dbReference>
<accession>A0A8S3XPQ5</accession>
<name>A0A8S3XPQ5_PARAO</name>
<gene>
    <name evidence="2" type="ORF">PAPOLLO_LOCUS20941</name>
</gene>
<evidence type="ECO:0000313" key="3">
    <source>
        <dbReference type="Proteomes" id="UP000691718"/>
    </source>
</evidence>
<comment type="caution">
    <text evidence="2">The sequence shown here is derived from an EMBL/GenBank/DDBJ whole genome shotgun (WGS) entry which is preliminary data.</text>
</comment>
<evidence type="ECO:0000256" key="1">
    <source>
        <dbReference type="SAM" id="MobiDB-lite"/>
    </source>
</evidence>
<dbReference type="EMBL" id="CAJQZP010001297">
    <property type="protein sequence ID" value="CAG5036873.1"/>
    <property type="molecule type" value="Genomic_DNA"/>
</dbReference>
<proteinExistence type="predicted"/>
<reference evidence="2" key="1">
    <citation type="submission" date="2021-04" db="EMBL/GenBank/DDBJ databases">
        <authorList>
            <person name="Tunstrom K."/>
        </authorList>
    </citation>
    <scope>NUCLEOTIDE SEQUENCE</scope>
</reference>
<feature type="region of interest" description="Disordered" evidence="1">
    <location>
        <begin position="48"/>
        <end position="69"/>
    </location>
</feature>
<dbReference type="AlphaFoldDB" id="A0A8S3XPQ5"/>
<keyword evidence="3" id="KW-1185">Reference proteome</keyword>
<sequence>MLRFVAQSPVTPRPGALFRPQCSQVPTSTLAWQQQRWMLLLLAPSDDPTGNAGHGRPTGNAGHDRPTGKCRARLPDRKCQALLGYDERLHKAPAPGCDTCPMRAHAPSRNPGFLSSGSSRSSPTALTWSSGLWSCCFSSNLWLPSIADLHSAPKVFFFHNQQSTAGSLIRLEGPLEKEPDEC</sequence>
<evidence type="ECO:0000313" key="2">
    <source>
        <dbReference type="EMBL" id="CAG5036873.1"/>
    </source>
</evidence>
<organism evidence="2 3">
    <name type="scientific">Parnassius apollo</name>
    <name type="common">Apollo butterfly</name>
    <name type="synonym">Papilio apollo</name>
    <dbReference type="NCBI Taxonomy" id="110799"/>
    <lineage>
        <taxon>Eukaryota</taxon>
        <taxon>Metazoa</taxon>
        <taxon>Ecdysozoa</taxon>
        <taxon>Arthropoda</taxon>
        <taxon>Hexapoda</taxon>
        <taxon>Insecta</taxon>
        <taxon>Pterygota</taxon>
        <taxon>Neoptera</taxon>
        <taxon>Endopterygota</taxon>
        <taxon>Lepidoptera</taxon>
        <taxon>Glossata</taxon>
        <taxon>Ditrysia</taxon>
        <taxon>Papilionoidea</taxon>
        <taxon>Papilionidae</taxon>
        <taxon>Parnassiinae</taxon>
        <taxon>Parnassini</taxon>
        <taxon>Parnassius</taxon>
        <taxon>Parnassius</taxon>
    </lineage>
</organism>